<feature type="region of interest" description="Disordered" evidence="2">
    <location>
        <begin position="354"/>
        <end position="373"/>
    </location>
</feature>
<reference evidence="3 4" key="1">
    <citation type="submission" date="2016-12" db="EMBL/GenBank/DDBJ databases">
        <title>Complete genome sequence of Clostridium kluyveri JZZ isolated from the pit mud of a Chinese flavor liquor-making factory.</title>
        <authorList>
            <person name="Wang Y."/>
        </authorList>
    </citation>
    <scope>NUCLEOTIDE SEQUENCE [LARGE SCALE GENOMIC DNA]</scope>
    <source>
        <strain evidence="3 4">JZZ</strain>
    </source>
</reference>
<sequence length="373" mass="41733">MGKHALLSASSSHRWLSCPPSARLCAEYEDKGSEYALQGTNAHTLCEYKLKKLLGMKCENPIKNLSFYDEKMEECADGYAGYVAEQLTKAKEKCTDPILLIEQKLDFSKYVEEGFGTGDCVIVADGTVSVIDYKHGLGVLVSSEHNPQMMCYALGALELFDGIYDIDTVNMTIYQPRRENISTYSISKAELIKWAEEILVPTAKLAFAGEGDFKAGEHCQFCKVKAKCRKRMEYNMELARYDFKMPATLSDEEIAVILSKVDELSSWAEDVKEYALQQALIGAKYNGFKVVEGRSNRKYIDEDEVAKAVSSEGFDPYEKKVAGITAMQKILGKKKFEEILGGFVYKPQGKPTLVPESDKRPAMNTAIEDFSEN</sequence>
<protein>
    <submittedName>
        <fullName evidence="3">Nuclease</fullName>
    </submittedName>
</protein>
<dbReference type="Gene3D" id="3.90.320.10">
    <property type="match status" value="1"/>
</dbReference>
<dbReference type="GO" id="GO:0016787">
    <property type="term" value="F:hydrolase activity"/>
    <property type="evidence" value="ECO:0007669"/>
    <property type="project" value="UniProtKB-KW"/>
</dbReference>
<dbReference type="RefSeq" id="WP_073539527.1">
    <property type="nucleotide sequence ID" value="NZ_CP018335.1"/>
</dbReference>
<dbReference type="InterPro" id="IPR011604">
    <property type="entry name" value="PDDEXK-like_dom_sf"/>
</dbReference>
<evidence type="ECO:0000313" key="3">
    <source>
        <dbReference type="EMBL" id="APM39912.1"/>
    </source>
</evidence>
<evidence type="ECO:0000313" key="4">
    <source>
        <dbReference type="Proteomes" id="UP000184604"/>
    </source>
</evidence>
<dbReference type="Proteomes" id="UP000184604">
    <property type="component" value="Chromosome"/>
</dbReference>
<organism evidence="3 4">
    <name type="scientific">Clostridium kluyveri</name>
    <dbReference type="NCBI Taxonomy" id="1534"/>
    <lineage>
        <taxon>Bacteria</taxon>
        <taxon>Bacillati</taxon>
        <taxon>Bacillota</taxon>
        <taxon>Clostridia</taxon>
        <taxon>Eubacteriales</taxon>
        <taxon>Clostridiaceae</taxon>
        <taxon>Clostridium</taxon>
    </lineage>
</organism>
<gene>
    <name evidence="3" type="ORF">BS101_14830</name>
</gene>
<name>A0A1L5FA89_CLOKL</name>
<dbReference type="EMBL" id="CP018335">
    <property type="protein sequence ID" value="APM39912.1"/>
    <property type="molecule type" value="Genomic_DNA"/>
</dbReference>
<dbReference type="InterPro" id="IPR021229">
    <property type="entry name" value="DUF2800"/>
</dbReference>
<dbReference type="OrthoDB" id="9766061at2"/>
<accession>A0A1L5FA89</accession>
<evidence type="ECO:0000256" key="2">
    <source>
        <dbReference type="SAM" id="MobiDB-lite"/>
    </source>
</evidence>
<evidence type="ECO:0000256" key="1">
    <source>
        <dbReference type="ARBA" id="ARBA00022801"/>
    </source>
</evidence>
<proteinExistence type="predicted"/>
<keyword evidence="1" id="KW-0378">Hydrolase</keyword>
<dbReference type="Pfam" id="PF10926">
    <property type="entry name" value="DUF2800"/>
    <property type="match status" value="1"/>
</dbReference>
<dbReference type="AlphaFoldDB" id="A0A1L5FA89"/>